<gene>
    <name evidence="2" type="ORF">SteCoe_8528</name>
</gene>
<dbReference type="GO" id="GO:0004843">
    <property type="term" value="F:cysteine-type deubiquitinase activity"/>
    <property type="evidence" value="ECO:0007669"/>
    <property type="project" value="InterPro"/>
</dbReference>
<accession>A0A1R2CK49</accession>
<reference evidence="2 3" key="1">
    <citation type="submission" date="2016-11" db="EMBL/GenBank/DDBJ databases">
        <title>The macronuclear genome of Stentor coeruleus: a giant cell with tiny introns.</title>
        <authorList>
            <person name="Slabodnick M."/>
            <person name="Ruby J.G."/>
            <person name="Reiff S.B."/>
            <person name="Swart E.C."/>
            <person name="Gosai S."/>
            <person name="Prabakaran S."/>
            <person name="Witkowska E."/>
            <person name="Larue G.E."/>
            <person name="Fisher S."/>
            <person name="Freeman R.M."/>
            <person name="Gunawardena J."/>
            <person name="Chu W."/>
            <person name="Stover N.A."/>
            <person name="Gregory B.D."/>
            <person name="Nowacki M."/>
            <person name="Derisi J."/>
            <person name="Roy S.W."/>
            <person name="Marshall W.F."/>
            <person name="Sood P."/>
        </authorList>
    </citation>
    <scope>NUCLEOTIDE SEQUENCE [LARGE SCALE GENOMIC DNA]</scope>
    <source>
        <strain evidence="2">WM001</strain>
    </source>
</reference>
<keyword evidence="3" id="KW-1185">Reference proteome</keyword>
<evidence type="ECO:0000259" key="1">
    <source>
        <dbReference type="Pfam" id="PF06337"/>
    </source>
</evidence>
<feature type="domain" description="DUSP" evidence="1">
    <location>
        <begin position="22"/>
        <end position="90"/>
    </location>
</feature>
<dbReference type="SUPFAM" id="SSF143791">
    <property type="entry name" value="DUSP-like"/>
    <property type="match status" value="1"/>
</dbReference>
<evidence type="ECO:0000313" key="2">
    <source>
        <dbReference type="EMBL" id="OMJ89325.1"/>
    </source>
</evidence>
<dbReference type="Proteomes" id="UP000187209">
    <property type="component" value="Unassembled WGS sequence"/>
</dbReference>
<dbReference type="Pfam" id="PF06337">
    <property type="entry name" value="DUSP"/>
    <property type="match status" value="1"/>
</dbReference>
<name>A0A1R2CK49_9CILI</name>
<proteinExistence type="predicted"/>
<dbReference type="EMBL" id="MPUH01000128">
    <property type="protein sequence ID" value="OMJ89325.1"/>
    <property type="molecule type" value="Genomic_DNA"/>
</dbReference>
<comment type="caution">
    <text evidence="2">The sequence shown here is derived from an EMBL/GenBank/DDBJ whole genome shotgun (WGS) entry which is preliminary data.</text>
</comment>
<dbReference type="Gene3D" id="3.30.2230.10">
    <property type="entry name" value="DUSP-like"/>
    <property type="match status" value="1"/>
</dbReference>
<sequence>MSQEEKNLVLSLMHDPVEENCKTAFLVSQSWWAKWVNYTQHQGKMPKNMENYQFLSGFEIKPVNFKLISPDAWNVLRNIYDCAPEVEVFIIDKQPDFNPANLYIKSPGNKKYDMNLISLKITVAELRNYILKKYPIKNNAYGDNSDLLSVKFKVKSTESFIGLYDTQVLGKAGVKADCLILIGEEIESVRQNERREVQIEPEYEEEAVMDVDRQDRDEAFLKIVQALSKEKVRVGRRTLEEVDRYIDEVLENIHNYDS</sequence>
<dbReference type="InterPro" id="IPR006615">
    <property type="entry name" value="Pept_C19_DUSP"/>
</dbReference>
<organism evidence="2 3">
    <name type="scientific">Stentor coeruleus</name>
    <dbReference type="NCBI Taxonomy" id="5963"/>
    <lineage>
        <taxon>Eukaryota</taxon>
        <taxon>Sar</taxon>
        <taxon>Alveolata</taxon>
        <taxon>Ciliophora</taxon>
        <taxon>Postciliodesmatophora</taxon>
        <taxon>Heterotrichea</taxon>
        <taxon>Heterotrichida</taxon>
        <taxon>Stentoridae</taxon>
        <taxon>Stentor</taxon>
    </lineage>
</organism>
<evidence type="ECO:0000313" key="3">
    <source>
        <dbReference type="Proteomes" id="UP000187209"/>
    </source>
</evidence>
<dbReference type="InterPro" id="IPR035927">
    <property type="entry name" value="DUSP-like_sf"/>
</dbReference>
<dbReference type="AlphaFoldDB" id="A0A1R2CK49"/>
<protein>
    <recommendedName>
        <fullName evidence="1">DUSP domain-containing protein</fullName>
    </recommendedName>
</protein>